<dbReference type="PROSITE" id="PS51318">
    <property type="entry name" value="TAT"/>
    <property type="match status" value="1"/>
</dbReference>
<evidence type="ECO:0000259" key="7">
    <source>
        <dbReference type="Pfam" id="PF08237"/>
    </source>
</evidence>
<evidence type="ECO:0000256" key="3">
    <source>
        <dbReference type="ARBA" id="ARBA00022801"/>
    </source>
</evidence>
<dbReference type="InterPro" id="IPR029058">
    <property type="entry name" value="AB_hydrolase_fold"/>
</dbReference>
<evidence type="ECO:0000256" key="1">
    <source>
        <dbReference type="ARBA" id="ARBA00007534"/>
    </source>
</evidence>
<proteinExistence type="inferred from homology"/>
<dbReference type="STRING" id="882086.SacxiDRAFT_0194"/>
<feature type="signal peptide" evidence="6">
    <location>
        <begin position="1"/>
        <end position="29"/>
    </location>
</feature>
<keyword evidence="2" id="KW-0719">Serine esterase</keyword>
<sequence>MPTRSRRVTLAVAALLSGLGTVTVPVAQAAQDAGCAQTKIFEVGGAGDGLGLVYDEFNAGVPAGVETEKIVYAAEIAPFPGHEKTMDQSVEEGMAALEEAVLRFAESCADSTVIIVGYSMGALVAGNVLDTFAEGEQIPHEVLKGVLYGDPRRPGDPASGSDGSAGGGAGGVATNIPTFFPGMTLQGPRPGDGDVAVTQICNQNDGICNSVNPFTNALAFANGWAGYLNGAHAYDIDPLRDVDRPDIFLTQPPLIPYGPPLPLSLPNPYELADGDIELSQAVVRQVRDALRAALPEPMWQRLVERLPWLDHL</sequence>
<dbReference type="SUPFAM" id="SSF53474">
    <property type="entry name" value="alpha/beta-Hydrolases"/>
    <property type="match status" value="1"/>
</dbReference>
<organism evidence="8 9">
    <name type="scientific">Saccharomonospora xinjiangensis XJ-54</name>
    <dbReference type="NCBI Taxonomy" id="882086"/>
    <lineage>
        <taxon>Bacteria</taxon>
        <taxon>Bacillati</taxon>
        <taxon>Actinomycetota</taxon>
        <taxon>Actinomycetes</taxon>
        <taxon>Pseudonocardiales</taxon>
        <taxon>Pseudonocardiaceae</taxon>
        <taxon>Saccharomonospora</taxon>
    </lineage>
</organism>
<dbReference type="PANTHER" id="PTHR33630">
    <property type="entry name" value="CUTINASE RV1984C-RELATED-RELATED"/>
    <property type="match status" value="1"/>
</dbReference>
<dbReference type="AlphaFoldDB" id="I0UX73"/>
<dbReference type="RefSeq" id="WP_006236575.1">
    <property type="nucleotide sequence ID" value="NZ_JH636049.1"/>
</dbReference>
<evidence type="ECO:0000313" key="8">
    <source>
        <dbReference type="EMBL" id="EID52476.1"/>
    </source>
</evidence>
<evidence type="ECO:0000256" key="4">
    <source>
        <dbReference type="ARBA" id="ARBA00023157"/>
    </source>
</evidence>
<keyword evidence="4" id="KW-1015">Disulfide bond</keyword>
<dbReference type="HOGENOM" id="CLU_059552_0_0_11"/>
<feature type="domain" description="PE-PPE" evidence="7">
    <location>
        <begin position="64"/>
        <end position="234"/>
    </location>
</feature>
<dbReference type="InterPro" id="IPR000675">
    <property type="entry name" value="Cutinase/axe"/>
</dbReference>
<dbReference type="GO" id="GO:0052689">
    <property type="term" value="F:carboxylic ester hydrolase activity"/>
    <property type="evidence" value="ECO:0007669"/>
    <property type="project" value="UniProtKB-KW"/>
</dbReference>
<feature type="region of interest" description="Disordered" evidence="5">
    <location>
        <begin position="146"/>
        <end position="168"/>
    </location>
</feature>
<dbReference type="OrthoDB" id="3661975at2"/>
<gene>
    <name evidence="8" type="ORF">SacxiDRAFT_0194</name>
</gene>
<dbReference type="SMART" id="SM01110">
    <property type="entry name" value="Cutinase"/>
    <property type="match status" value="1"/>
</dbReference>
<name>I0UX73_9PSEU</name>
<dbReference type="PANTHER" id="PTHR33630:SF9">
    <property type="entry name" value="CUTINASE 4"/>
    <property type="match status" value="1"/>
</dbReference>
<accession>I0UX73</accession>
<dbReference type="Gene3D" id="3.40.50.1820">
    <property type="entry name" value="alpha/beta hydrolase"/>
    <property type="match status" value="1"/>
</dbReference>
<evidence type="ECO:0000256" key="2">
    <source>
        <dbReference type="ARBA" id="ARBA00022487"/>
    </source>
</evidence>
<evidence type="ECO:0000313" key="9">
    <source>
        <dbReference type="Proteomes" id="UP000004691"/>
    </source>
</evidence>
<comment type="similarity">
    <text evidence="1">Belongs to the cutinase family.</text>
</comment>
<keyword evidence="3" id="KW-0378">Hydrolase</keyword>
<dbReference type="EMBL" id="JH636049">
    <property type="protein sequence ID" value="EID52476.1"/>
    <property type="molecule type" value="Genomic_DNA"/>
</dbReference>
<protein>
    <submittedName>
        <fullName evidence="8">PE-PPE domain-containing protein</fullName>
    </submittedName>
</protein>
<reference evidence="8 9" key="1">
    <citation type="submission" date="2012-01" db="EMBL/GenBank/DDBJ databases">
        <title>Improved High-Quality Draft sequence of Saccharomonospora xinjiangensis XJ-54.</title>
        <authorList>
            <consortium name="US DOE Joint Genome Institute"/>
            <person name="Lucas S."/>
            <person name="Han J."/>
            <person name="Lapidus A."/>
            <person name="Cheng J.-F."/>
            <person name="Goodwin L."/>
            <person name="Pitluck S."/>
            <person name="Peters L."/>
            <person name="Mikhailova N."/>
            <person name="Teshima H."/>
            <person name="Detter J.C."/>
            <person name="Han C."/>
            <person name="Tapia R."/>
            <person name="Land M."/>
            <person name="Hauser L."/>
            <person name="Kyrpides N."/>
            <person name="Ivanova N."/>
            <person name="Pagani I."/>
            <person name="Brambilla E.-M."/>
            <person name="Klenk H.-P."/>
            <person name="Woyke T."/>
        </authorList>
    </citation>
    <scope>NUCLEOTIDE SEQUENCE [LARGE SCALE GENOMIC DNA]</scope>
    <source>
        <strain evidence="8 9">XJ-54</strain>
    </source>
</reference>
<dbReference type="InterPro" id="IPR013228">
    <property type="entry name" value="PE-PPE_C"/>
</dbReference>
<evidence type="ECO:0000256" key="5">
    <source>
        <dbReference type="SAM" id="MobiDB-lite"/>
    </source>
</evidence>
<feature type="chain" id="PRO_5003634324" evidence="6">
    <location>
        <begin position="30"/>
        <end position="312"/>
    </location>
</feature>
<dbReference type="InterPro" id="IPR006311">
    <property type="entry name" value="TAT_signal"/>
</dbReference>
<keyword evidence="6" id="KW-0732">Signal</keyword>
<evidence type="ECO:0000256" key="6">
    <source>
        <dbReference type="SAM" id="SignalP"/>
    </source>
</evidence>
<dbReference type="Proteomes" id="UP000004691">
    <property type="component" value="Unassembled WGS sequence"/>
</dbReference>
<keyword evidence="9" id="KW-1185">Reference proteome</keyword>
<dbReference type="Pfam" id="PF08237">
    <property type="entry name" value="PE-PPE"/>
    <property type="match status" value="1"/>
</dbReference>
<dbReference type="eggNOG" id="COG4223">
    <property type="taxonomic scope" value="Bacteria"/>
</dbReference>